<evidence type="ECO:0000313" key="3">
    <source>
        <dbReference type="EMBL" id="RNF85161.1"/>
    </source>
</evidence>
<protein>
    <submittedName>
        <fullName evidence="3">TfoX family protein</fullName>
    </submittedName>
</protein>
<proteinExistence type="predicted"/>
<dbReference type="EMBL" id="RIBS01000002">
    <property type="protein sequence ID" value="RNF85161.1"/>
    <property type="molecule type" value="Genomic_DNA"/>
</dbReference>
<dbReference type="Gene3D" id="3.30.1460.30">
    <property type="entry name" value="YgaC/TfoX-N like chaperone"/>
    <property type="match status" value="1"/>
</dbReference>
<keyword evidence="4" id="KW-1185">Reference proteome</keyword>
<feature type="region of interest" description="Disordered" evidence="1">
    <location>
        <begin position="149"/>
        <end position="175"/>
    </location>
</feature>
<dbReference type="Pfam" id="PF04993">
    <property type="entry name" value="TfoX_N"/>
    <property type="match status" value="1"/>
</dbReference>
<dbReference type="SUPFAM" id="SSF159894">
    <property type="entry name" value="YgaC/TfoX-N like"/>
    <property type="match status" value="1"/>
</dbReference>
<dbReference type="AlphaFoldDB" id="A0A3M8SV03"/>
<dbReference type="OrthoDB" id="8687154at2"/>
<dbReference type="Proteomes" id="UP000267049">
    <property type="component" value="Unassembled WGS sequence"/>
</dbReference>
<evidence type="ECO:0000259" key="2">
    <source>
        <dbReference type="Pfam" id="PF04993"/>
    </source>
</evidence>
<organism evidence="3 4">
    <name type="scientific">Montanilutibacter psychrotolerans</name>
    <dbReference type="NCBI Taxonomy" id="1327343"/>
    <lineage>
        <taxon>Bacteria</taxon>
        <taxon>Pseudomonadati</taxon>
        <taxon>Pseudomonadota</taxon>
        <taxon>Gammaproteobacteria</taxon>
        <taxon>Lysobacterales</taxon>
        <taxon>Lysobacteraceae</taxon>
        <taxon>Montanilutibacter</taxon>
    </lineage>
</organism>
<sequence>MPPPARTCPKSWCVACACCRLSWAPDPAPTPDPAGPRMLTASSPDFLAYVLDQLGPIAGIRSGRFFGGTALWCNDVQFAMLMGNTLYFAVDDSTRPRYVAMGGSCFRYATRKGIVDVHRYHVVPADLLEDADALQALARESLQVARVAKRADIPAKKPAPPKRPTGKPGAADKSP</sequence>
<evidence type="ECO:0000256" key="1">
    <source>
        <dbReference type="SAM" id="MobiDB-lite"/>
    </source>
</evidence>
<feature type="domain" description="TfoX N-terminal" evidence="2">
    <location>
        <begin position="52"/>
        <end position="145"/>
    </location>
</feature>
<evidence type="ECO:0000313" key="4">
    <source>
        <dbReference type="Proteomes" id="UP000267049"/>
    </source>
</evidence>
<feature type="compositionally biased region" description="Low complexity" evidence="1">
    <location>
        <begin position="166"/>
        <end position="175"/>
    </location>
</feature>
<reference evidence="3 4" key="1">
    <citation type="submission" date="2018-11" db="EMBL/GenBank/DDBJ databases">
        <title>Lysobacter cryohumiis sp. nov., isolated from soil in the Tianshan Mountains, Xinjiang, China.</title>
        <authorList>
            <person name="Luo Y."/>
            <person name="Sheng H."/>
        </authorList>
    </citation>
    <scope>NUCLEOTIDE SEQUENCE [LARGE SCALE GENOMIC DNA]</scope>
    <source>
        <strain evidence="3 4">ZS60</strain>
    </source>
</reference>
<dbReference type="InterPro" id="IPR007076">
    <property type="entry name" value="TfoX_N"/>
</dbReference>
<comment type="caution">
    <text evidence="3">The sequence shown here is derived from an EMBL/GenBank/DDBJ whole genome shotgun (WGS) entry which is preliminary data.</text>
</comment>
<name>A0A3M8SV03_9GAMM</name>
<accession>A0A3M8SV03</accession>
<gene>
    <name evidence="3" type="ORF">EER27_05140</name>
</gene>